<dbReference type="Proteomes" id="UP001569904">
    <property type="component" value="Unassembled WGS sequence"/>
</dbReference>
<evidence type="ECO:0000313" key="3">
    <source>
        <dbReference type="Proteomes" id="UP001569904"/>
    </source>
</evidence>
<accession>A0ABV4RBN3</accession>
<keyword evidence="3" id="KW-1185">Reference proteome</keyword>
<organism evidence="2 3">
    <name type="scientific">Actinomadura chokoriensis</name>
    <dbReference type="NCBI Taxonomy" id="454156"/>
    <lineage>
        <taxon>Bacteria</taxon>
        <taxon>Bacillati</taxon>
        <taxon>Actinomycetota</taxon>
        <taxon>Actinomycetes</taxon>
        <taxon>Streptosporangiales</taxon>
        <taxon>Thermomonosporaceae</taxon>
        <taxon>Actinomadura</taxon>
    </lineage>
</organism>
<gene>
    <name evidence="2" type="ORF">SM436_34615</name>
</gene>
<evidence type="ECO:0000313" key="2">
    <source>
        <dbReference type="EMBL" id="MFA1558852.1"/>
    </source>
</evidence>
<evidence type="ECO:0000256" key="1">
    <source>
        <dbReference type="SAM" id="MobiDB-lite"/>
    </source>
</evidence>
<proteinExistence type="predicted"/>
<reference evidence="2 3" key="1">
    <citation type="submission" date="2023-11" db="EMBL/GenBank/DDBJ databases">
        <title>Actinomadura monticuli sp. nov., isolated from volcanic ash.</title>
        <authorList>
            <person name="Lee S.D."/>
            <person name="Yang H."/>
            <person name="Kim I.S."/>
        </authorList>
    </citation>
    <scope>NUCLEOTIDE SEQUENCE [LARGE SCALE GENOMIC DNA]</scope>
    <source>
        <strain evidence="2 3">DSM 45346</strain>
    </source>
</reference>
<protein>
    <recommendedName>
        <fullName evidence="4">DUF4254 domain-containing protein</fullName>
    </recommendedName>
</protein>
<comment type="caution">
    <text evidence="2">The sequence shown here is derived from an EMBL/GenBank/DDBJ whole genome shotgun (WGS) entry which is preliminary data.</text>
</comment>
<feature type="region of interest" description="Disordered" evidence="1">
    <location>
        <begin position="94"/>
        <end position="114"/>
    </location>
</feature>
<dbReference type="RefSeq" id="WP_371945869.1">
    <property type="nucleotide sequence ID" value="NZ_JAXCEH010000036.1"/>
</dbReference>
<dbReference type="EMBL" id="JAXCEH010000036">
    <property type="protein sequence ID" value="MFA1558852.1"/>
    <property type="molecule type" value="Genomic_DNA"/>
</dbReference>
<name>A0ABV4RBN3_9ACTN</name>
<sequence length="114" mass="12531">MMFKPTDLGSRDGIERARLQVAKASHALGHWHDGSNGIGDKPYTAYCHDTVTAIDAALRALYDARSALITESRRDEDVRAVEIDELLSRLRAERLDAAGDPSPSVQAPRSDRKS</sequence>
<evidence type="ECO:0008006" key="4">
    <source>
        <dbReference type="Google" id="ProtNLM"/>
    </source>
</evidence>